<organism evidence="6 7">
    <name type="scientific">Desulfovibrio psychrotolerans</name>
    <dbReference type="NCBI Taxonomy" id="415242"/>
    <lineage>
        <taxon>Bacteria</taxon>
        <taxon>Pseudomonadati</taxon>
        <taxon>Thermodesulfobacteriota</taxon>
        <taxon>Desulfovibrionia</taxon>
        <taxon>Desulfovibrionales</taxon>
        <taxon>Desulfovibrionaceae</taxon>
        <taxon>Desulfovibrio</taxon>
    </lineage>
</organism>
<dbReference type="PANTHER" id="PTHR30629">
    <property type="entry name" value="PROPHAGE INTEGRASE"/>
    <property type="match status" value="1"/>
</dbReference>
<comment type="similarity">
    <text evidence="1">Belongs to the 'phage' integrase family.</text>
</comment>
<keyword evidence="3" id="KW-0238">DNA-binding</keyword>
<gene>
    <name evidence="6" type="ORF">DSM19430T_06430</name>
</gene>
<name>A0A7J0BQK4_9BACT</name>
<accession>A0A7J0BQK4</accession>
<dbReference type="Pfam" id="PF22022">
    <property type="entry name" value="Phage_int_M"/>
    <property type="match status" value="1"/>
</dbReference>
<dbReference type="Gene3D" id="1.10.150.130">
    <property type="match status" value="1"/>
</dbReference>
<dbReference type="InterPro" id="IPR053876">
    <property type="entry name" value="Phage_int_M"/>
</dbReference>
<evidence type="ECO:0000259" key="5">
    <source>
        <dbReference type="PROSITE" id="PS51898"/>
    </source>
</evidence>
<comment type="caution">
    <text evidence="6">The sequence shown here is derived from an EMBL/GenBank/DDBJ whole genome shotgun (WGS) entry which is preliminary data.</text>
</comment>
<dbReference type="GO" id="GO:0006310">
    <property type="term" value="P:DNA recombination"/>
    <property type="evidence" value="ECO:0007669"/>
    <property type="project" value="UniProtKB-KW"/>
</dbReference>
<feature type="domain" description="Tyr recombinase" evidence="5">
    <location>
        <begin position="101"/>
        <end position="280"/>
    </location>
</feature>
<dbReference type="RefSeq" id="WP_373869049.1">
    <property type="nucleotide sequence ID" value="NZ_BLVP01000002.1"/>
</dbReference>
<evidence type="ECO:0000256" key="4">
    <source>
        <dbReference type="ARBA" id="ARBA00023172"/>
    </source>
</evidence>
<evidence type="ECO:0000256" key="1">
    <source>
        <dbReference type="ARBA" id="ARBA00008857"/>
    </source>
</evidence>
<dbReference type="Gene3D" id="1.10.443.10">
    <property type="entry name" value="Intergrase catalytic core"/>
    <property type="match status" value="1"/>
</dbReference>
<dbReference type="Pfam" id="PF00589">
    <property type="entry name" value="Phage_integrase"/>
    <property type="match status" value="1"/>
</dbReference>
<dbReference type="CDD" id="cd00801">
    <property type="entry name" value="INT_P4_C"/>
    <property type="match status" value="1"/>
</dbReference>
<dbReference type="InterPro" id="IPR013762">
    <property type="entry name" value="Integrase-like_cat_sf"/>
</dbReference>
<dbReference type="AlphaFoldDB" id="A0A7J0BQK4"/>
<keyword evidence="2" id="KW-0229">DNA integration</keyword>
<sequence length="308" mass="35109">MALEWFAHNSKRSEKDKQTVMGRIQRHILPALGSMAYDDVTAQHVRDMVQRIAGRGKVDVARRCCDLVNQIYKYGIVTGKTEKNPAAYVKAVLPAQSQTLKHHAALTDPKEVGRLMRSIEEFQGTFVVKCALQIAAYTFLRSSEIRKAPWSEIDFESRLWRIPAERMKRNNPHLVPLSDQAISVLRELHPLTQNADFIFPSVRTDSKPLSENTLNVALRGMGFSKEQMTLHGFRAMASSLLNERGYSSDWIEKQLAHTERNKVRAAYNRADFLQDRIRMMQAWADYLDHLRDGGKVIPFPVKVTSDGS</sequence>
<proteinExistence type="inferred from homology"/>
<dbReference type="InterPro" id="IPR010998">
    <property type="entry name" value="Integrase_recombinase_N"/>
</dbReference>
<dbReference type="SUPFAM" id="SSF56349">
    <property type="entry name" value="DNA breaking-rejoining enzymes"/>
    <property type="match status" value="1"/>
</dbReference>
<dbReference type="EMBL" id="BLVP01000002">
    <property type="protein sequence ID" value="GFM35959.1"/>
    <property type="molecule type" value="Genomic_DNA"/>
</dbReference>
<evidence type="ECO:0000313" key="7">
    <source>
        <dbReference type="Proteomes" id="UP000503820"/>
    </source>
</evidence>
<dbReference type="GO" id="GO:0003677">
    <property type="term" value="F:DNA binding"/>
    <property type="evidence" value="ECO:0007669"/>
    <property type="project" value="UniProtKB-KW"/>
</dbReference>
<evidence type="ECO:0000313" key="6">
    <source>
        <dbReference type="EMBL" id="GFM35959.1"/>
    </source>
</evidence>
<evidence type="ECO:0000256" key="2">
    <source>
        <dbReference type="ARBA" id="ARBA00022908"/>
    </source>
</evidence>
<keyword evidence="4" id="KW-0233">DNA recombination</keyword>
<reference evidence="6 7" key="1">
    <citation type="submission" date="2020-05" db="EMBL/GenBank/DDBJ databases">
        <title>Draft genome sequence of Desulfovibrio psychrotolerans JS1T.</title>
        <authorList>
            <person name="Ueno A."/>
            <person name="Tamazawa S."/>
            <person name="Tamamura S."/>
            <person name="Murakami T."/>
            <person name="Kiyama T."/>
            <person name="Inomata H."/>
            <person name="Amano Y."/>
            <person name="Miyakawa K."/>
            <person name="Tamaki H."/>
            <person name="Naganuma T."/>
            <person name="Kaneko K."/>
        </authorList>
    </citation>
    <scope>NUCLEOTIDE SEQUENCE [LARGE SCALE GENOMIC DNA]</scope>
    <source>
        <strain evidence="6 7">JS1</strain>
    </source>
</reference>
<dbReference type="InterPro" id="IPR011010">
    <property type="entry name" value="DNA_brk_join_enz"/>
</dbReference>
<dbReference type="GO" id="GO:0015074">
    <property type="term" value="P:DNA integration"/>
    <property type="evidence" value="ECO:0007669"/>
    <property type="project" value="UniProtKB-KW"/>
</dbReference>
<dbReference type="PROSITE" id="PS51898">
    <property type="entry name" value="TYR_RECOMBINASE"/>
    <property type="match status" value="1"/>
</dbReference>
<dbReference type="InterPro" id="IPR050808">
    <property type="entry name" value="Phage_Integrase"/>
</dbReference>
<protein>
    <recommendedName>
        <fullName evidence="5">Tyr recombinase domain-containing protein</fullName>
    </recommendedName>
</protein>
<dbReference type="InterPro" id="IPR002104">
    <property type="entry name" value="Integrase_catalytic"/>
</dbReference>
<evidence type="ECO:0000256" key="3">
    <source>
        <dbReference type="ARBA" id="ARBA00023125"/>
    </source>
</evidence>
<keyword evidence="7" id="KW-1185">Reference proteome</keyword>
<dbReference type="PANTHER" id="PTHR30629:SF2">
    <property type="entry name" value="PROPHAGE INTEGRASE INTS-RELATED"/>
    <property type="match status" value="1"/>
</dbReference>
<dbReference type="Proteomes" id="UP000503820">
    <property type="component" value="Unassembled WGS sequence"/>
</dbReference>